<evidence type="ECO:0000313" key="1">
    <source>
        <dbReference type="EMBL" id="KAL0960889.1"/>
    </source>
</evidence>
<gene>
    <name evidence="1" type="ORF">HGRIS_005898</name>
</gene>
<name>A0ABR3JY73_9AGAR</name>
<organism evidence="1 2">
    <name type="scientific">Hohenbuehelia grisea</name>
    <dbReference type="NCBI Taxonomy" id="104357"/>
    <lineage>
        <taxon>Eukaryota</taxon>
        <taxon>Fungi</taxon>
        <taxon>Dikarya</taxon>
        <taxon>Basidiomycota</taxon>
        <taxon>Agaricomycotina</taxon>
        <taxon>Agaricomycetes</taxon>
        <taxon>Agaricomycetidae</taxon>
        <taxon>Agaricales</taxon>
        <taxon>Pleurotineae</taxon>
        <taxon>Pleurotaceae</taxon>
        <taxon>Hohenbuehelia</taxon>
    </lineage>
</organism>
<protein>
    <submittedName>
        <fullName evidence="1">Uncharacterized protein</fullName>
    </submittedName>
</protein>
<keyword evidence="2" id="KW-1185">Reference proteome</keyword>
<reference evidence="2" key="1">
    <citation type="submission" date="2024-06" db="EMBL/GenBank/DDBJ databases">
        <title>Multi-omics analyses provide insights into the biosynthesis of the anticancer antibiotic pleurotin in Hohenbuehelia grisea.</title>
        <authorList>
            <person name="Weaver J.A."/>
            <person name="Alberti F."/>
        </authorList>
    </citation>
    <scope>NUCLEOTIDE SEQUENCE [LARGE SCALE GENOMIC DNA]</scope>
    <source>
        <strain evidence="2">T-177</strain>
    </source>
</reference>
<accession>A0ABR3JY73</accession>
<dbReference type="EMBL" id="JASNQZ010000001">
    <property type="protein sequence ID" value="KAL0960889.1"/>
    <property type="molecule type" value="Genomic_DNA"/>
</dbReference>
<comment type="caution">
    <text evidence="1">The sequence shown here is derived from an EMBL/GenBank/DDBJ whole genome shotgun (WGS) entry which is preliminary data.</text>
</comment>
<proteinExistence type="predicted"/>
<sequence length="148" mass="15975">MIPPSWLDRTKGQTPDDLVTRAGIDATVVSKEDCASSCSSIQSSSTYYNFTRFKSSGGCINFDLRPRAPAITTSIFLKLSSGQPGEEPCSRAALCLPSIPSLFDQDTPFSPPATPYLTETCVNLCPISQSFIFVDFFMTSICASTAYA</sequence>
<evidence type="ECO:0000313" key="2">
    <source>
        <dbReference type="Proteomes" id="UP001556367"/>
    </source>
</evidence>
<dbReference type="Proteomes" id="UP001556367">
    <property type="component" value="Unassembled WGS sequence"/>
</dbReference>